<evidence type="ECO:0000313" key="13">
    <source>
        <dbReference type="Proteomes" id="UP001597308"/>
    </source>
</evidence>
<keyword evidence="6" id="KW-0441">Lipid A biosynthesis</keyword>
<evidence type="ECO:0000256" key="7">
    <source>
        <dbReference type="ARBA" id="ARBA00022723"/>
    </source>
</evidence>
<name>A0ABW4K984_9HYPH</name>
<dbReference type="InterPro" id="IPR011334">
    <property type="entry name" value="UDP-acyl_GlcNac_deAcase_C"/>
</dbReference>
<comment type="cofactor">
    <cofactor evidence="1">
        <name>Zn(2+)</name>
        <dbReference type="ChEBI" id="CHEBI:29105"/>
    </cofactor>
</comment>
<evidence type="ECO:0000313" key="12">
    <source>
        <dbReference type="EMBL" id="MFD1703542.1"/>
    </source>
</evidence>
<gene>
    <name evidence="12" type="ORF">ACFSCV_11075</name>
</gene>
<evidence type="ECO:0000256" key="2">
    <source>
        <dbReference type="ARBA" id="ARBA00002923"/>
    </source>
</evidence>
<dbReference type="GO" id="GO:0103117">
    <property type="term" value="F:UDP-3-O-acyl-N-acetylglucosamine deacetylase activity"/>
    <property type="evidence" value="ECO:0007669"/>
    <property type="project" value="UniProtKB-EC"/>
</dbReference>
<evidence type="ECO:0000256" key="1">
    <source>
        <dbReference type="ARBA" id="ARBA00001947"/>
    </source>
</evidence>
<accession>A0ABW4K984</accession>
<comment type="function">
    <text evidence="2">Catalyzes the hydrolysis of UDP-3-O-myristoyl-N-acetylglucosamine to form UDP-3-O-myristoylglucosamine and acetate, the committed step in lipid A biosynthesis.</text>
</comment>
<dbReference type="PANTHER" id="PTHR33694:SF1">
    <property type="entry name" value="UDP-3-O-ACYL-N-ACETYLGLUCOSAMINE DEACETYLASE 1, MITOCHONDRIAL-RELATED"/>
    <property type="match status" value="1"/>
</dbReference>
<dbReference type="Gene3D" id="3.30.1700.10">
    <property type="entry name" value="lpxc deacetylase, domain 2"/>
    <property type="match status" value="1"/>
</dbReference>
<dbReference type="SUPFAM" id="SSF54211">
    <property type="entry name" value="Ribosomal protein S5 domain 2-like"/>
    <property type="match status" value="2"/>
</dbReference>
<dbReference type="InterPro" id="IPR020568">
    <property type="entry name" value="Ribosomal_Su5_D2-typ_SF"/>
</dbReference>
<dbReference type="InterPro" id="IPR015870">
    <property type="entry name" value="UDP-acyl_N-AcGlcN_deAcase_N"/>
</dbReference>
<evidence type="ECO:0000256" key="8">
    <source>
        <dbReference type="ARBA" id="ARBA00022801"/>
    </source>
</evidence>
<sequence length="306" mass="33415">MRLLPPSLPRYEATLGGAFEGEGTGLHTAKHSRVRATPAPAGHGIVFRRRTRKGVFDVPALWTNRRSRPLCTALQVGDGPLVRTVEHLMAAFAAHGVDNALVEIDGEELPIFDGSAEPWCERVLAAGRVELAAPRRYIRVCKRVAYQHKAHKQRIEPFDGFEMSVAITLSHFGQLKWIGPTDAETFRRELAPSRSFGRLKWALPAKIIGLFWFGEPVLKGASARNTLALVGAGAVGGLRMPDEPVRHRALDMVGDFALAGAPLLGRVTASRPGHEHNYGLLALLMQDRAAWEAVTIGEDGRPRPAV</sequence>
<comment type="pathway">
    <text evidence="3">Glycolipid biosynthesis; lipid IV(A) biosynthesis; lipid IV(A) from (3R)-3-hydroxytetradecanoyl-[acyl-carrier-protein] and UDP-N-acetyl-alpha-D-glucosamine: step 2/6.</text>
</comment>
<dbReference type="EMBL" id="JBHUER010000008">
    <property type="protein sequence ID" value="MFD1703542.1"/>
    <property type="molecule type" value="Genomic_DNA"/>
</dbReference>
<protein>
    <recommendedName>
        <fullName evidence="4">UDP-3-O-acyl-N-acetylglucosamine deacetylase</fullName>
        <ecNumber evidence="4">3.5.1.108</ecNumber>
    </recommendedName>
</protein>
<reference evidence="13" key="1">
    <citation type="journal article" date="2019" name="Int. J. Syst. Evol. Microbiol.">
        <title>The Global Catalogue of Microorganisms (GCM) 10K type strain sequencing project: providing services to taxonomists for standard genome sequencing and annotation.</title>
        <authorList>
            <consortium name="The Broad Institute Genomics Platform"/>
            <consortium name="The Broad Institute Genome Sequencing Center for Infectious Disease"/>
            <person name="Wu L."/>
            <person name="Ma J."/>
        </authorList>
    </citation>
    <scope>NUCLEOTIDE SEQUENCE [LARGE SCALE GENOMIC DNA]</scope>
    <source>
        <strain evidence="13">KCTC 23707</strain>
    </source>
</reference>
<evidence type="ECO:0000256" key="6">
    <source>
        <dbReference type="ARBA" id="ARBA00022556"/>
    </source>
</evidence>
<organism evidence="12 13">
    <name type="scientific">Methylopila henanensis</name>
    <dbReference type="NCBI Taxonomy" id="873516"/>
    <lineage>
        <taxon>Bacteria</taxon>
        <taxon>Pseudomonadati</taxon>
        <taxon>Pseudomonadota</taxon>
        <taxon>Alphaproteobacteria</taxon>
        <taxon>Hyphomicrobiales</taxon>
        <taxon>Methylopilaceae</taxon>
        <taxon>Methylopila</taxon>
    </lineage>
</organism>
<evidence type="ECO:0000256" key="9">
    <source>
        <dbReference type="ARBA" id="ARBA00022833"/>
    </source>
</evidence>
<proteinExistence type="predicted"/>
<keyword evidence="8 12" id="KW-0378">Hydrolase</keyword>
<keyword evidence="7" id="KW-0479">Metal-binding</keyword>
<evidence type="ECO:0000256" key="3">
    <source>
        <dbReference type="ARBA" id="ARBA00005002"/>
    </source>
</evidence>
<keyword evidence="13" id="KW-1185">Reference proteome</keyword>
<dbReference type="InterPro" id="IPR004463">
    <property type="entry name" value="UDP-acyl_GlcNac_deAcase"/>
</dbReference>
<keyword evidence="10" id="KW-0443">Lipid metabolism</keyword>
<dbReference type="EC" id="3.5.1.108" evidence="4"/>
<comment type="caution">
    <text evidence="12">The sequence shown here is derived from an EMBL/GenBank/DDBJ whole genome shotgun (WGS) entry which is preliminary data.</text>
</comment>
<evidence type="ECO:0000256" key="5">
    <source>
        <dbReference type="ARBA" id="ARBA00022516"/>
    </source>
</evidence>
<dbReference type="Gene3D" id="3.30.230.20">
    <property type="entry name" value="lpxc deacetylase, domain 1"/>
    <property type="match status" value="1"/>
</dbReference>
<dbReference type="Pfam" id="PF03331">
    <property type="entry name" value="LpxC"/>
    <property type="match status" value="1"/>
</dbReference>
<evidence type="ECO:0000256" key="10">
    <source>
        <dbReference type="ARBA" id="ARBA00023098"/>
    </source>
</evidence>
<dbReference type="RefSeq" id="WP_378799646.1">
    <property type="nucleotide sequence ID" value="NZ_JBHUER010000008.1"/>
</dbReference>
<dbReference type="Proteomes" id="UP001597308">
    <property type="component" value="Unassembled WGS sequence"/>
</dbReference>
<evidence type="ECO:0000256" key="4">
    <source>
        <dbReference type="ARBA" id="ARBA00012745"/>
    </source>
</evidence>
<keyword evidence="9" id="KW-0862">Zinc</keyword>
<dbReference type="PANTHER" id="PTHR33694">
    <property type="entry name" value="UDP-3-O-ACYL-N-ACETYLGLUCOSAMINE DEACETYLASE 1, MITOCHONDRIAL-RELATED"/>
    <property type="match status" value="1"/>
</dbReference>
<keyword evidence="5" id="KW-0444">Lipid biosynthesis</keyword>
<evidence type="ECO:0000256" key="11">
    <source>
        <dbReference type="ARBA" id="ARBA00024535"/>
    </source>
</evidence>
<comment type="catalytic activity">
    <reaction evidence="11">
        <text>a UDP-3-O-[(3R)-3-hydroxyacyl]-N-acetyl-alpha-D-glucosamine + H2O = a UDP-3-O-[(3R)-3-hydroxyacyl]-alpha-D-glucosamine + acetate</text>
        <dbReference type="Rhea" id="RHEA:67816"/>
        <dbReference type="ChEBI" id="CHEBI:15377"/>
        <dbReference type="ChEBI" id="CHEBI:30089"/>
        <dbReference type="ChEBI" id="CHEBI:137740"/>
        <dbReference type="ChEBI" id="CHEBI:173225"/>
        <dbReference type="EC" id="3.5.1.108"/>
    </reaction>
</comment>